<keyword evidence="4" id="KW-1185">Reference proteome</keyword>
<accession>A0A0D2KJP6</accession>
<dbReference type="GeneID" id="25729200"/>
<gene>
    <name evidence="3" type="ORF">MNEG_11892</name>
</gene>
<feature type="compositionally biased region" description="Low complexity" evidence="1">
    <location>
        <begin position="1"/>
        <end position="16"/>
    </location>
</feature>
<dbReference type="Proteomes" id="UP000054498">
    <property type="component" value="Unassembled WGS sequence"/>
</dbReference>
<dbReference type="AlphaFoldDB" id="A0A0D2KJP6"/>
<dbReference type="EMBL" id="KK103175">
    <property type="protein sequence ID" value="KIY96068.1"/>
    <property type="molecule type" value="Genomic_DNA"/>
</dbReference>
<dbReference type="RefSeq" id="XP_013895088.1">
    <property type="nucleotide sequence ID" value="XM_014039634.1"/>
</dbReference>
<name>A0A0D2KJP6_9CHLO</name>
<proteinExistence type="predicted"/>
<dbReference type="KEGG" id="mng:MNEG_11892"/>
<feature type="region of interest" description="Disordered" evidence="1">
    <location>
        <begin position="1"/>
        <end position="23"/>
    </location>
</feature>
<organism evidence="3 4">
    <name type="scientific">Monoraphidium neglectum</name>
    <dbReference type="NCBI Taxonomy" id="145388"/>
    <lineage>
        <taxon>Eukaryota</taxon>
        <taxon>Viridiplantae</taxon>
        <taxon>Chlorophyta</taxon>
        <taxon>core chlorophytes</taxon>
        <taxon>Chlorophyceae</taxon>
        <taxon>CS clade</taxon>
        <taxon>Sphaeropleales</taxon>
        <taxon>Selenastraceae</taxon>
        <taxon>Monoraphidium</taxon>
    </lineage>
</organism>
<dbReference type="Pfam" id="PF07744">
    <property type="entry name" value="SPOC"/>
    <property type="match status" value="1"/>
</dbReference>
<sequence>MPAAKGAASPARGAAPPGWPPLQPLWRGRLSKSKSVQCTLVCVDALAPSGAARLEPFEWPPELAVLARAPVREALEAYRTALPQRRAVRRLLAAGGPGSPDDAGLAGFAEYLRSKDRAGLVKIAHCAAVGHARDMHLLVPEEGVLRELGVAGCRPGERALIAVVTPSREDAARMM</sequence>
<dbReference type="InterPro" id="IPR012921">
    <property type="entry name" value="SPOC_C"/>
</dbReference>
<evidence type="ECO:0000256" key="1">
    <source>
        <dbReference type="SAM" id="MobiDB-lite"/>
    </source>
</evidence>
<evidence type="ECO:0000313" key="3">
    <source>
        <dbReference type="EMBL" id="KIY96068.1"/>
    </source>
</evidence>
<reference evidence="3 4" key="1">
    <citation type="journal article" date="2013" name="BMC Genomics">
        <title>Reconstruction of the lipid metabolism for the microalga Monoraphidium neglectum from its genome sequence reveals characteristics suitable for biofuel production.</title>
        <authorList>
            <person name="Bogen C."/>
            <person name="Al-Dilaimi A."/>
            <person name="Albersmeier A."/>
            <person name="Wichmann J."/>
            <person name="Grundmann M."/>
            <person name="Rupp O."/>
            <person name="Lauersen K.J."/>
            <person name="Blifernez-Klassen O."/>
            <person name="Kalinowski J."/>
            <person name="Goesmann A."/>
            <person name="Mussgnug J.H."/>
            <person name="Kruse O."/>
        </authorList>
    </citation>
    <scope>NUCLEOTIDE SEQUENCE [LARGE SCALE GENOMIC DNA]</scope>
    <source>
        <strain evidence="3 4">SAG 48.87</strain>
    </source>
</reference>
<evidence type="ECO:0000259" key="2">
    <source>
        <dbReference type="Pfam" id="PF07744"/>
    </source>
</evidence>
<feature type="domain" description="Spen paralogue and orthologue SPOC C-terminal" evidence="2">
    <location>
        <begin position="22"/>
        <end position="165"/>
    </location>
</feature>
<evidence type="ECO:0000313" key="4">
    <source>
        <dbReference type="Proteomes" id="UP000054498"/>
    </source>
</evidence>
<protein>
    <recommendedName>
        <fullName evidence="2">Spen paralogue and orthologue SPOC C-terminal domain-containing protein</fullName>
    </recommendedName>
</protein>
<dbReference type="OrthoDB" id="539862at2759"/>